<gene>
    <name evidence="3" type="ORF">PJ311_08845</name>
</gene>
<keyword evidence="1" id="KW-0802">TPR repeat</keyword>
<feature type="domain" description="Glycosyltransferase 2-like" evidence="2">
    <location>
        <begin position="5"/>
        <end position="143"/>
    </location>
</feature>
<dbReference type="SUPFAM" id="SSF53448">
    <property type="entry name" value="Nucleotide-diphospho-sugar transferases"/>
    <property type="match status" value="1"/>
</dbReference>
<dbReference type="PANTHER" id="PTHR43630">
    <property type="entry name" value="POLY-BETA-1,6-N-ACETYL-D-GLUCOSAMINE SYNTHASE"/>
    <property type="match status" value="1"/>
</dbReference>
<dbReference type="InterPro" id="IPR019734">
    <property type="entry name" value="TPR_rpt"/>
</dbReference>
<dbReference type="InterPro" id="IPR011990">
    <property type="entry name" value="TPR-like_helical_dom_sf"/>
</dbReference>
<name>A0ABT4X347_9BACI</name>
<sequence>MVTISLCMIVKNEEEVLARCLDTVKDIVDEINIVDTGSTDKTVEIAKQYTDRVFFFEWIGNFAAARNESFKHATKDYILYLDADDVLREEDQKKLKKLKETLDPAVDSVSMYYDAGTDEYGNVTLRYRRNRLVKREKNFKWKGDCHQYLDVHGHIINADISVTHKKIRHSVGRNLNIYQQKIDRGDAFSPRDYFYYGNELRENRHYDKAIENYNKNIDMKEGWIEDKLYACIYKADCYRYLDDPENELKALFQSIEFSKIPRAETCSRIGYHFQRKREYHPAIYWYDQATKLVPDQNKWSFSYPAYYTWYPHLQMCVCYYNLGEIEKSYQHNEKAREYRPKDQSVIYNKQLLEKKLGINQYSETGGKGEEVK</sequence>
<dbReference type="InterPro" id="IPR029044">
    <property type="entry name" value="Nucleotide-diphossugar_trans"/>
</dbReference>
<dbReference type="InterPro" id="IPR001173">
    <property type="entry name" value="Glyco_trans_2-like"/>
</dbReference>
<dbReference type="PANTHER" id="PTHR43630:SF2">
    <property type="entry name" value="GLYCOSYLTRANSFERASE"/>
    <property type="match status" value="1"/>
</dbReference>
<protein>
    <submittedName>
        <fullName evidence="3">Glycosyltransferase family 2 protein</fullName>
    </submittedName>
</protein>
<dbReference type="EMBL" id="JAQKAB010000005">
    <property type="protein sequence ID" value="MDA7026713.1"/>
    <property type="molecule type" value="Genomic_DNA"/>
</dbReference>
<evidence type="ECO:0000313" key="4">
    <source>
        <dbReference type="Proteomes" id="UP001211894"/>
    </source>
</evidence>
<dbReference type="SUPFAM" id="SSF48452">
    <property type="entry name" value="TPR-like"/>
    <property type="match status" value="1"/>
</dbReference>
<dbReference type="Gene3D" id="3.90.550.10">
    <property type="entry name" value="Spore Coat Polysaccharide Biosynthesis Protein SpsA, Chain A"/>
    <property type="match status" value="1"/>
</dbReference>
<dbReference type="Pfam" id="PF00535">
    <property type="entry name" value="Glycos_transf_2"/>
    <property type="match status" value="1"/>
</dbReference>
<dbReference type="Gene3D" id="1.25.40.10">
    <property type="entry name" value="Tetratricopeptide repeat domain"/>
    <property type="match status" value="2"/>
</dbReference>
<evidence type="ECO:0000256" key="1">
    <source>
        <dbReference type="PROSITE-ProRule" id="PRU00339"/>
    </source>
</evidence>
<dbReference type="Proteomes" id="UP001211894">
    <property type="component" value="Unassembled WGS sequence"/>
</dbReference>
<feature type="repeat" description="TPR" evidence="1">
    <location>
        <begin position="263"/>
        <end position="296"/>
    </location>
</feature>
<comment type="caution">
    <text evidence="3">The sequence shown here is derived from an EMBL/GenBank/DDBJ whole genome shotgun (WGS) entry which is preliminary data.</text>
</comment>
<accession>A0ABT4X347</accession>
<dbReference type="PROSITE" id="PS50005">
    <property type="entry name" value="TPR"/>
    <property type="match status" value="1"/>
</dbReference>
<proteinExistence type="predicted"/>
<dbReference type="RefSeq" id="WP_271340564.1">
    <property type="nucleotide sequence ID" value="NZ_JAQKAB010000005.1"/>
</dbReference>
<organism evidence="3 4">
    <name type="scientific">Bacillus changyiensis</name>
    <dbReference type="NCBI Taxonomy" id="3004103"/>
    <lineage>
        <taxon>Bacteria</taxon>
        <taxon>Bacillati</taxon>
        <taxon>Bacillota</taxon>
        <taxon>Bacilli</taxon>
        <taxon>Bacillales</taxon>
        <taxon>Bacillaceae</taxon>
        <taxon>Bacillus</taxon>
    </lineage>
</organism>
<keyword evidence="4" id="KW-1185">Reference proteome</keyword>
<dbReference type="CDD" id="cd02511">
    <property type="entry name" value="Beta4Glucosyltransferase"/>
    <property type="match status" value="1"/>
</dbReference>
<evidence type="ECO:0000313" key="3">
    <source>
        <dbReference type="EMBL" id="MDA7026713.1"/>
    </source>
</evidence>
<dbReference type="SMART" id="SM00028">
    <property type="entry name" value="TPR"/>
    <property type="match status" value="4"/>
</dbReference>
<evidence type="ECO:0000259" key="2">
    <source>
        <dbReference type="Pfam" id="PF00535"/>
    </source>
</evidence>
<reference evidence="3 4" key="1">
    <citation type="submission" date="2023-01" db="EMBL/GenBank/DDBJ databases">
        <title>Bacillus changyiensis sp. nov., isolated from a coastal deposit.</title>
        <authorList>
            <person name="Xiao G."/>
            <person name="Lai Q."/>
            <person name="Hu Z."/>
            <person name="Shao Z."/>
        </authorList>
    </citation>
    <scope>NUCLEOTIDE SEQUENCE [LARGE SCALE GENOMIC DNA]</scope>
    <source>
        <strain evidence="3 4">CLL-7-23</strain>
    </source>
</reference>